<keyword evidence="1" id="KW-0472">Membrane</keyword>
<proteinExistence type="predicted"/>
<dbReference type="AlphaFoldDB" id="A0A068XZ66"/>
<organism evidence="2 3">
    <name type="scientific">Echinococcus multilocularis</name>
    <name type="common">Fox tapeworm</name>
    <dbReference type="NCBI Taxonomy" id="6211"/>
    <lineage>
        <taxon>Eukaryota</taxon>
        <taxon>Metazoa</taxon>
        <taxon>Spiralia</taxon>
        <taxon>Lophotrochozoa</taxon>
        <taxon>Platyhelminthes</taxon>
        <taxon>Cestoda</taxon>
        <taxon>Eucestoda</taxon>
        <taxon>Cyclophyllidea</taxon>
        <taxon>Taeniidae</taxon>
        <taxon>Echinococcus</taxon>
    </lineage>
</organism>
<reference evidence="2" key="1">
    <citation type="journal article" date="2013" name="Nature">
        <title>The genomes of four tapeworm species reveal adaptations to parasitism.</title>
        <authorList>
            <person name="Tsai I.J."/>
            <person name="Zarowiecki M."/>
            <person name="Holroyd N."/>
            <person name="Garciarrubio A."/>
            <person name="Sanchez-Flores A."/>
            <person name="Brooks K.L."/>
            <person name="Tracey A."/>
            <person name="Bobes R.J."/>
            <person name="Fragoso G."/>
            <person name="Sciutto E."/>
            <person name="Aslett M."/>
            <person name="Beasley H."/>
            <person name="Bennett H.M."/>
            <person name="Cai J."/>
            <person name="Camicia F."/>
            <person name="Clark R."/>
            <person name="Cucher M."/>
            <person name="De Silva N."/>
            <person name="Day T.A."/>
            <person name="Deplazes P."/>
            <person name="Estrada K."/>
            <person name="Fernandez C."/>
            <person name="Holland P.W."/>
            <person name="Hou J."/>
            <person name="Hu S."/>
            <person name="Huckvale T."/>
            <person name="Hung S.S."/>
            <person name="Kamenetzky L."/>
            <person name="Keane J.A."/>
            <person name="Kiss F."/>
            <person name="Koziol U."/>
            <person name="Lambert O."/>
            <person name="Liu K."/>
            <person name="Luo X."/>
            <person name="Luo Y."/>
            <person name="Macchiaroli N."/>
            <person name="Nichol S."/>
            <person name="Paps J."/>
            <person name="Parkinson J."/>
            <person name="Pouchkina-Stantcheva N."/>
            <person name="Riddiford N."/>
            <person name="Rosenzvit M."/>
            <person name="Salinas G."/>
            <person name="Wasmuth J.D."/>
            <person name="Zamanian M."/>
            <person name="Zheng Y."/>
            <person name="Cai X."/>
            <person name="Soberon X."/>
            <person name="Olson P.D."/>
            <person name="Laclette J.P."/>
            <person name="Brehm K."/>
            <person name="Berriman M."/>
            <person name="Garciarrubio A."/>
            <person name="Bobes R.J."/>
            <person name="Fragoso G."/>
            <person name="Sanchez-Flores A."/>
            <person name="Estrada K."/>
            <person name="Cevallos M.A."/>
            <person name="Morett E."/>
            <person name="Gonzalez V."/>
            <person name="Portillo T."/>
            <person name="Ochoa-Leyva A."/>
            <person name="Jose M.V."/>
            <person name="Sciutto E."/>
            <person name="Landa A."/>
            <person name="Jimenez L."/>
            <person name="Valdes V."/>
            <person name="Carrero J.C."/>
            <person name="Larralde C."/>
            <person name="Morales-Montor J."/>
            <person name="Limon-Lason J."/>
            <person name="Soberon X."/>
            <person name="Laclette J.P."/>
        </authorList>
    </citation>
    <scope>NUCLEOTIDE SEQUENCE [LARGE SCALE GENOMIC DNA]</scope>
</reference>
<evidence type="ECO:0000313" key="3">
    <source>
        <dbReference type="Proteomes" id="UP000017246"/>
    </source>
</evidence>
<accession>A0A068XZ66</accession>
<keyword evidence="3" id="KW-1185">Reference proteome</keyword>
<dbReference type="Proteomes" id="UP000017246">
    <property type="component" value="Unassembled WGS sequence"/>
</dbReference>
<reference evidence="2" key="2">
    <citation type="submission" date="2015-11" db="EMBL/GenBank/DDBJ databases">
        <authorList>
            <person name="Zhang Y."/>
            <person name="Guo Z."/>
        </authorList>
    </citation>
    <scope>NUCLEOTIDE SEQUENCE</scope>
</reference>
<keyword evidence="1" id="KW-0812">Transmembrane</keyword>
<sequence length="119" mass="13056">MFTFNLLGVELEIVLLLLNQPFSGIYAFVLFFGSLSVWWHCCYSCGHQTGFRSSYLLDTRRRCVNVDPFGGPATIATAIVSDFAMAKDVVADTLKHKDTNYASHHAFSLIASKSAGVSA</sequence>
<gene>
    <name evidence="2" type="ORF">EmuJ_000308700</name>
</gene>
<protein>
    <submittedName>
        <fullName evidence="2">Hypothetical transcript</fullName>
    </submittedName>
</protein>
<evidence type="ECO:0000313" key="2">
    <source>
        <dbReference type="EMBL" id="CDS36155.1"/>
    </source>
</evidence>
<keyword evidence="1" id="KW-1133">Transmembrane helix</keyword>
<feature type="transmembrane region" description="Helical" evidence="1">
    <location>
        <begin position="25"/>
        <end position="46"/>
    </location>
</feature>
<name>A0A068XZ66_ECHMU</name>
<dbReference type="EMBL" id="LN901921">
    <property type="protein sequence ID" value="CDS36155.1"/>
    <property type="molecule type" value="Genomic_DNA"/>
</dbReference>
<evidence type="ECO:0000256" key="1">
    <source>
        <dbReference type="SAM" id="Phobius"/>
    </source>
</evidence>